<dbReference type="EMBL" id="JACXWD010000017">
    <property type="protein sequence ID" value="MBD3867857.1"/>
    <property type="molecule type" value="Genomic_DNA"/>
</dbReference>
<feature type="domain" description="Mur ligase central" evidence="17">
    <location>
        <begin position="110"/>
        <end position="289"/>
    </location>
</feature>
<dbReference type="Pfam" id="PF01225">
    <property type="entry name" value="Mur_ligase"/>
    <property type="match status" value="1"/>
</dbReference>
<dbReference type="Pfam" id="PF02875">
    <property type="entry name" value="Mur_ligase_C"/>
    <property type="match status" value="1"/>
</dbReference>
<organism evidence="18 19">
    <name type="scientific">Candidatus Polarisedimenticola svalbardensis</name>
    <dbReference type="NCBI Taxonomy" id="2886004"/>
    <lineage>
        <taxon>Bacteria</taxon>
        <taxon>Pseudomonadati</taxon>
        <taxon>Acidobacteriota</taxon>
        <taxon>Candidatus Polarisedimenticolia</taxon>
        <taxon>Candidatus Polarisedimenticolales</taxon>
        <taxon>Candidatus Polarisedimenticolaceae</taxon>
        <taxon>Candidatus Polarisedimenticola</taxon>
    </lineage>
</organism>
<keyword evidence="9 14" id="KW-0133">Cell shape</keyword>
<evidence type="ECO:0000256" key="7">
    <source>
        <dbReference type="ARBA" id="ARBA00022741"/>
    </source>
</evidence>
<dbReference type="SUPFAM" id="SSF53623">
    <property type="entry name" value="MurD-like peptide ligases, catalytic domain"/>
    <property type="match status" value="1"/>
</dbReference>
<dbReference type="PANTHER" id="PTHR43445:SF3">
    <property type="entry name" value="UDP-N-ACETYLMURAMATE--L-ALANINE LIGASE"/>
    <property type="match status" value="1"/>
</dbReference>
<dbReference type="EC" id="6.3.2.8" evidence="3 14"/>
<dbReference type="Gene3D" id="3.40.1190.10">
    <property type="entry name" value="Mur-like, catalytic domain"/>
    <property type="match status" value="1"/>
</dbReference>
<dbReference type="InterPro" id="IPR004101">
    <property type="entry name" value="Mur_ligase_C"/>
</dbReference>
<keyword evidence="10 14" id="KW-0573">Peptidoglycan synthesis</keyword>
<dbReference type="SUPFAM" id="SSF51984">
    <property type="entry name" value="MurCD N-terminal domain"/>
    <property type="match status" value="1"/>
</dbReference>
<dbReference type="GO" id="GO:0051301">
    <property type="term" value="P:cell division"/>
    <property type="evidence" value="ECO:0007669"/>
    <property type="project" value="UniProtKB-KW"/>
</dbReference>
<comment type="subcellular location">
    <subcellularLocation>
        <location evidence="1 14">Cytoplasm</location>
    </subcellularLocation>
</comment>
<dbReference type="InterPro" id="IPR000713">
    <property type="entry name" value="Mur_ligase_N"/>
</dbReference>
<evidence type="ECO:0000256" key="6">
    <source>
        <dbReference type="ARBA" id="ARBA00022618"/>
    </source>
</evidence>
<dbReference type="GO" id="GO:0009252">
    <property type="term" value="P:peptidoglycan biosynthetic process"/>
    <property type="evidence" value="ECO:0007669"/>
    <property type="project" value="UniProtKB-UniRule"/>
</dbReference>
<evidence type="ECO:0000256" key="5">
    <source>
        <dbReference type="ARBA" id="ARBA00022598"/>
    </source>
</evidence>
<dbReference type="PANTHER" id="PTHR43445">
    <property type="entry name" value="UDP-N-ACETYLMURAMATE--L-ALANINE LIGASE-RELATED"/>
    <property type="match status" value="1"/>
</dbReference>
<dbReference type="Pfam" id="PF08245">
    <property type="entry name" value="Mur_ligase_M"/>
    <property type="match status" value="1"/>
</dbReference>
<sequence length="462" mass="50405">MFRKARHLHFVGIGGTGMSGIAEVLVNLGYPVSGSDLSSNPATRRLKKMGARIHKGHRLSNLREADVVVISSAVRPDNPEVVEARRLKIPVIPRAEMLAELMRLKTGIAVAGAHGKTTTTALVAEVLDKGKLDPTVVIGGRVGKLRSGAKLGKGDLMVAEADESDGSFLKMKPTIAIVTNIDREHLDHYDDLTDIQDTFVEFLSRLPFYGVAVVCLDDPNVRSILPRVDRKVITYGLSSEADISAVDVSIDQFESSYTVSAFGEQVGRITVALPGRHSVYNSLAAVAVAMELEIPFQTIARALKSFRGVERRFQLRGRYNDALVVDDYGHHPTEIEAVLNGVREGFGARTIVVFQPHRFSRTQALLEEFGGAFHLADIVFVTDIYPAGEEPVSGVDGSLVQDALVRHGHPDVRYVKDHGAIIRQLRELLQPGDVMITLGAGDVWKIGDSLAKSGKKQGRRKR</sequence>
<dbReference type="GO" id="GO:0005737">
    <property type="term" value="C:cytoplasm"/>
    <property type="evidence" value="ECO:0007669"/>
    <property type="project" value="UniProtKB-SubCell"/>
</dbReference>
<comment type="function">
    <text evidence="14">Cell wall formation.</text>
</comment>
<evidence type="ECO:0000313" key="18">
    <source>
        <dbReference type="EMBL" id="MBD3867857.1"/>
    </source>
</evidence>
<comment type="catalytic activity">
    <reaction evidence="13 14">
        <text>UDP-N-acetyl-alpha-D-muramate + L-alanine + ATP = UDP-N-acetyl-alpha-D-muramoyl-L-alanine + ADP + phosphate + H(+)</text>
        <dbReference type="Rhea" id="RHEA:23372"/>
        <dbReference type="ChEBI" id="CHEBI:15378"/>
        <dbReference type="ChEBI" id="CHEBI:30616"/>
        <dbReference type="ChEBI" id="CHEBI:43474"/>
        <dbReference type="ChEBI" id="CHEBI:57972"/>
        <dbReference type="ChEBI" id="CHEBI:70757"/>
        <dbReference type="ChEBI" id="CHEBI:83898"/>
        <dbReference type="ChEBI" id="CHEBI:456216"/>
        <dbReference type="EC" id="6.3.2.8"/>
    </reaction>
</comment>
<dbReference type="GO" id="GO:0071555">
    <property type="term" value="P:cell wall organization"/>
    <property type="evidence" value="ECO:0007669"/>
    <property type="project" value="UniProtKB-KW"/>
</dbReference>
<dbReference type="UniPathway" id="UPA00219"/>
<evidence type="ECO:0000259" key="16">
    <source>
        <dbReference type="Pfam" id="PF02875"/>
    </source>
</evidence>
<evidence type="ECO:0000256" key="8">
    <source>
        <dbReference type="ARBA" id="ARBA00022840"/>
    </source>
</evidence>
<dbReference type="InterPro" id="IPR050061">
    <property type="entry name" value="MurCDEF_pg_biosynth"/>
</dbReference>
<feature type="binding site" evidence="14">
    <location>
        <begin position="112"/>
        <end position="118"/>
    </location>
    <ligand>
        <name>ATP</name>
        <dbReference type="ChEBI" id="CHEBI:30616"/>
    </ligand>
</feature>
<evidence type="ECO:0000256" key="4">
    <source>
        <dbReference type="ARBA" id="ARBA00022490"/>
    </source>
</evidence>
<evidence type="ECO:0000256" key="14">
    <source>
        <dbReference type="HAMAP-Rule" id="MF_00046"/>
    </source>
</evidence>
<feature type="domain" description="Mur ligase C-terminal" evidence="16">
    <location>
        <begin position="311"/>
        <end position="441"/>
    </location>
</feature>
<keyword evidence="5 14" id="KW-0436">Ligase</keyword>
<dbReference type="Proteomes" id="UP000648239">
    <property type="component" value="Unassembled WGS sequence"/>
</dbReference>
<dbReference type="InterPro" id="IPR036565">
    <property type="entry name" value="Mur-like_cat_sf"/>
</dbReference>
<dbReference type="InterPro" id="IPR013221">
    <property type="entry name" value="Mur_ligase_cen"/>
</dbReference>
<protein>
    <recommendedName>
        <fullName evidence="3 14">UDP-N-acetylmuramate--L-alanine ligase</fullName>
        <ecNumber evidence="3 14">6.3.2.8</ecNumber>
    </recommendedName>
    <alternativeName>
        <fullName evidence="14">UDP-N-acetylmuramoyl-L-alanine synthetase</fullName>
    </alternativeName>
</protein>
<evidence type="ECO:0000256" key="1">
    <source>
        <dbReference type="ARBA" id="ARBA00004496"/>
    </source>
</evidence>
<evidence type="ECO:0000259" key="15">
    <source>
        <dbReference type="Pfam" id="PF01225"/>
    </source>
</evidence>
<dbReference type="GO" id="GO:0005524">
    <property type="term" value="F:ATP binding"/>
    <property type="evidence" value="ECO:0007669"/>
    <property type="project" value="UniProtKB-UniRule"/>
</dbReference>
<accession>A0A8J7CCR9</accession>
<proteinExistence type="inferred from homology"/>
<evidence type="ECO:0000256" key="12">
    <source>
        <dbReference type="ARBA" id="ARBA00023316"/>
    </source>
</evidence>
<dbReference type="HAMAP" id="MF_00046">
    <property type="entry name" value="MurC"/>
    <property type="match status" value="1"/>
</dbReference>
<dbReference type="Gene3D" id="3.40.50.720">
    <property type="entry name" value="NAD(P)-binding Rossmann-like Domain"/>
    <property type="match status" value="1"/>
</dbReference>
<dbReference type="InterPro" id="IPR005758">
    <property type="entry name" value="UDP-N-AcMur_Ala_ligase_MurC"/>
</dbReference>
<dbReference type="Gene3D" id="3.90.190.20">
    <property type="entry name" value="Mur ligase, C-terminal domain"/>
    <property type="match status" value="1"/>
</dbReference>
<comment type="pathway">
    <text evidence="2 14">Cell wall biogenesis; peptidoglycan biosynthesis.</text>
</comment>
<name>A0A8J7CCR9_9BACT</name>
<dbReference type="GO" id="GO:0008360">
    <property type="term" value="P:regulation of cell shape"/>
    <property type="evidence" value="ECO:0007669"/>
    <property type="project" value="UniProtKB-KW"/>
</dbReference>
<keyword evidence="4 14" id="KW-0963">Cytoplasm</keyword>
<comment type="similarity">
    <text evidence="14">Belongs to the MurCDEF family.</text>
</comment>
<evidence type="ECO:0000256" key="13">
    <source>
        <dbReference type="ARBA" id="ARBA00047833"/>
    </source>
</evidence>
<reference evidence="18 19" key="1">
    <citation type="submission" date="2020-08" db="EMBL/GenBank/DDBJ databases">
        <title>Acidobacteriota in marine sediments use diverse sulfur dissimilation pathways.</title>
        <authorList>
            <person name="Wasmund K."/>
        </authorList>
    </citation>
    <scope>NUCLEOTIDE SEQUENCE [LARGE SCALE GENOMIC DNA]</scope>
    <source>
        <strain evidence="18">MAG AM4</strain>
    </source>
</reference>
<keyword evidence="6 14" id="KW-0132">Cell division</keyword>
<dbReference type="GO" id="GO:0008763">
    <property type="term" value="F:UDP-N-acetylmuramate-L-alanine ligase activity"/>
    <property type="evidence" value="ECO:0007669"/>
    <property type="project" value="UniProtKB-UniRule"/>
</dbReference>
<keyword evidence="7 14" id="KW-0547">Nucleotide-binding</keyword>
<comment type="caution">
    <text evidence="18">The sequence shown here is derived from an EMBL/GenBank/DDBJ whole genome shotgun (WGS) entry which is preliminary data.</text>
</comment>
<evidence type="ECO:0000256" key="10">
    <source>
        <dbReference type="ARBA" id="ARBA00022984"/>
    </source>
</evidence>
<evidence type="ECO:0000256" key="11">
    <source>
        <dbReference type="ARBA" id="ARBA00023306"/>
    </source>
</evidence>
<keyword evidence="11 14" id="KW-0131">Cell cycle</keyword>
<dbReference type="AlphaFoldDB" id="A0A8J7CCR9"/>
<evidence type="ECO:0000256" key="3">
    <source>
        <dbReference type="ARBA" id="ARBA00012211"/>
    </source>
</evidence>
<dbReference type="NCBIfam" id="TIGR01082">
    <property type="entry name" value="murC"/>
    <property type="match status" value="1"/>
</dbReference>
<feature type="domain" description="Mur ligase N-terminal catalytic" evidence="15">
    <location>
        <begin position="7"/>
        <end position="105"/>
    </location>
</feature>
<evidence type="ECO:0000256" key="2">
    <source>
        <dbReference type="ARBA" id="ARBA00004752"/>
    </source>
</evidence>
<keyword evidence="8 14" id="KW-0067">ATP-binding</keyword>
<evidence type="ECO:0000259" key="17">
    <source>
        <dbReference type="Pfam" id="PF08245"/>
    </source>
</evidence>
<keyword evidence="12 14" id="KW-0961">Cell wall biogenesis/degradation</keyword>
<gene>
    <name evidence="14" type="primary">murC</name>
    <name evidence="18" type="ORF">IFK94_07025</name>
</gene>
<evidence type="ECO:0000256" key="9">
    <source>
        <dbReference type="ARBA" id="ARBA00022960"/>
    </source>
</evidence>
<evidence type="ECO:0000313" key="19">
    <source>
        <dbReference type="Proteomes" id="UP000648239"/>
    </source>
</evidence>
<dbReference type="InterPro" id="IPR036615">
    <property type="entry name" value="Mur_ligase_C_dom_sf"/>
</dbReference>
<dbReference type="SUPFAM" id="SSF53244">
    <property type="entry name" value="MurD-like peptide ligases, peptide-binding domain"/>
    <property type="match status" value="1"/>
</dbReference>